<gene>
    <name evidence="5" type="ORF">TWF718_009845</name>
</gene>
<sequence>MDPLGAGANGETQLDDDYLSTIELSSRALQFKVTLQNQDIFYLRQTPFRIMHQSFRTLALIGFITGSQAYAPHYPRDIQARQTAVAGCNKWFTTFAGDTCTTVAAFNDITVEDLIKWNPSLKAGVCDEIILPDTSYCVGVPQAVTKTTTTTAVKPTTTGNGISTPSPVQTGMVASCNKFHFVAEGQSCGDIVSKYPGTSLDLLFKWNPAIGKACTGMWAKTYLCVGVIGGTPTTKATTTAATTAANGTPSPIGKNTTKDCKKWAYIRSGDTCLTILSRNKDVKSTLQDLVRWNPSVKADCSGLISSYFLCIVGPAAPTPTTKPKTTTANPTPTPIQSGQTKNCKGWAYVKEGQSCQDIIKAKPALKLTVAQLYAWNPAIGKDCSNMWAKTFLCVEIKK</sequence>
<feature type="domain" description="LysM" evidence="4">
    <location>
        <begin position="178"/>
        <end position="225"/>
    </location>
</feature>
<dbReference type="EMBL" id="JAVHNR010000007">
    <property type="protein sequence ID" value="KAK6337059.1"/>
    <property type="molecule type" value="Genomic_DNA"/>
</dbReference>
<keyword evidence="3" id="KW-0843">Virulence</keyword>
<dbReference type="Gene3D" id="3.10.350.10">
    <property type="entry name" value="LysM domain"/>
    <property type="match status" value="4"/>
</dbReference>
<dbReference type="Proteomes" id="UP001313282">
    <property type="component" value="Unassembled WGS sequence"/>
</dbReference>
<comment type="caution">
    <text evidence="5">The sequence shown here is derived from an EMBL/GenBank/DDBJ whole genome shotgun (WGS) entry which is preliminary data.</text>
</comment>
<reference evidence="5 6" key="1">
    <citation type="submission" date="2019-10" db="EMBL/GenBank/DDBJ databases">
        <authorList>
            <person name="Palmer J.M."/>
        </authorList>
    </citation>
    <scope>NUCLEOTIDE SEQUENCE [LARGE SCALE GENOMIC DNA]</scope>
    <source>
        <strain evidence="5 6">TWF718</strain>
    </source>
</reference>
<dbReference type="CDD" id="cd00118">
    <property type="entry name" value="LysM"/>
    <property type="match status" value="1"/>
</dbReference>
<dbReference type="PANTHER" id="PTHR34997:SF2">
    <property type="entry name" value="LYSM DOMAIN-CONTAINING PROTEIN-RELATED"/>
    <property type="match status" value="1"/>
</dbReference>
<evidence type="ECO:0000259" key="4">
    <source>
        <dbReference type="PROSITE" id="PS51782"/>
    </source>
</evidence>
<dbReference type="GO" id="GO:0008061">
    <property type="term" value="F:chitin binding"/>
    <property type="evidence" value="ECO:0007669"/>
    <property type="project" value="UniProtKB-KW"/>
</dbReference>
<evidence type="ECO:0000313" key="6">
    <source>
        <dbReference type="Proteomes" id="UP001313282"/>
    </source>
</evidence>
<accession>A0AAN8RG35</accession>
<proteinExistence type="predicted"/>
<dbReference type="AlphaFoldDB" id="A0AAN8RG35"/>
<dbReference type="SMART" id="SM00257">
    <property type="entry name" value="LysM"/>
    <property type="match status" value="4"/>
</dbReference>
<dbReference type="Pfam" id="PF01476">
    <property type="entry name" value="LysM"/>
    <property type="match status" value="1"/>
</dbReference>
<keyword evidence="6" id="KW-1185">Reference proteome</keyword>
<organism evidence="5 6">
    <name type="scientific">Orbilia javanica</name>
    <dbReference type="NCBI Taxonomy" id="47235"/>
    <lineage>
        <taxon>Eukaryota</taxon>
        <taxon>Fungi</taxon>
        <taxon>Dikarya</taxon>
        <taxon>Ascomycota</taxon>
        <taxon>Pezizomycotina</taxon>
        <taxon>Orbiliomycetes</taxon>
        <taxon>Orbiliales</taxon>
        <taxon>Orbiliaceae</taxon>
        <taxon>Orbilia</taxon>
    </lineage>
</organism>
<feature type="domain" description="LysM" evidence="4">
    <location>
        <begin position="90"/>
        <end position="138"/>
    </location>
</feature>
<dbReference type="InterPro" id="IPR052210">
    <property type="entry name" value="LysM1-like"/>
</dbReference>
<dbReference type="PANTHER" id="PTHR34997">
    <property type="entry name" value="AM15"/>
    <property type="match status" value="1"/>
</dbReference>
<evidence type="ECO:0000256" key="2">
    <source>
        <dbReference type="ARBA" id="ARBA00022729"/>
    </source>
</evidence>
<feature type="domain" description="LysM" evidence="4">
    <location>
        <begin position="345"/>
        <end position="394"/>
    </location>
</feature>
<evidence type="ECO:0000256" key="1">
    <source>
        <dbReference type="ARBA" id="ARBA00022669"/>
    </source>
</evidence>
<dbReference type="InterPro" id="IPR036779">
    <property type="entry name" value="LysM_dom_sf"/>
</dbReference>
<evidence type="ECO:0000313" key="5">
    <source>
        <dbReference type="EMBL" id="KAK6337059.1"/>
    </source>
</evidence>
<evidence type="ECO:0000256" key="3">
    <source>
        <dbReference type="ARBA" id="ARBA00023026"/>
    </source>
</evidence>
<protein>
    <recommendedName>
        <fullName evidence="4">LysM domain-containing protein</fullName>
    </recommendedName>
</protein>
<dbReference type="InterPro" id="IPR018392">
    <property type="entry name" value="LysM"/>
</dbReference>
<dbReference type="SUPFAM" id="SSF54106">
    <property type="entry name" value="LysM domain"/>
    <property type="match status" value="2"/>
</dbReference>
<keyword evidence="1" id="KW-0147">Chitin-binding</keyword>
<feature type="domain" description="LysM" evidence="4">
    <location>
        <begin position="262"/>
        <end position="311"/>
    </location>
</feature>
<name>A0AAN8RG35_9PEZI</name>
<dbReference type="PROSITE" id="PS51782">
    <property type="entry name" value="LYSM"/>
    <property type="match status" value="4"/>
</dbReference>
<keyword evidence="2" id="KW-0732">Signal</keyword>